<dbReference type="EMBL" id="HG793125">
    <property type="protein sequence ID" value="CDK24247.1"/>
    <property type="molecule type" value="Genomic_DNA"/>
</dbReference>
<reference evidence="2" key="2">
    <citation type="submission" date="2014-02" db="EMBL/GenBank/DDBJ databases">
        <title>Complete DNA sequence of /Kuraishia capsulata/ illustrates novel genomic features among budding yeasts (/Saccharomycotina/).</title>
        <authorList>
            <person name="Morales L."/>
            <person name="Noel B."/>
            <person name="Porcel B."/>
            <person name="Marcet-Houben M."/>
            <person name="Hullo M-F."/>
            <person name="Sacerdot C."/>
            <person name="Tekaia F."/>
            <person name="Leh-Louis V."/>
            <person name="Despons L."/>
            <person name="Khanna V."/>
            <person name="Aury J-M."/>
            <person name="Barbe V."/>
            <person name="Couloux A."/>
            <person name="Labadie K."/>
            <person name="Pelletier E."/>
            <person name="Souciet J-L."/>
            <person name="Boekhout T."/>
            <person name="Gabaldon T."/>
            <person name="Wincker P."/>
            <person name="Dujon B."/>
        </authorList>
    </citation>
    <scope>NUCLEOTIDE SEQUENCE</scope>
    <source>
        <strain evidence="2">CBS 1993</strain>
    </source>
</reference>
<gene>
    <name evidence="2" type="ORF">KUCA_T00000207001</name>
</gene>
<sequence>MDMKKVPKEVMMRGRGLQMIIVSIPLIIFPGLELYRRYFQGGERKIQVGEYNPRTGVIREFDEEEKMAVHKSRWITRIFGDK</sequence>
<accession>W6MIP0</accession>
<proteinExistence type="predicted"/>
<dbReference type="OrthoDB" id="3784821at2759"/>
<dbReference type="HOGENOM" id="CLU_173486_0_0_1"/>
<organism evidence="2 3">
    <name type="scientific">Kuraishia capsulata CBS 1993</name>
    <dbReference type="NCBI Taxonomy" id="1382522"/>
    <lineage>
        <taxon>Eukaryota</taxon>
        <taxon>Fungi</taxon>
        <taxon>Dikarya</taxon>
        <taxon>Ascomycota</taxon>
        <taxon>Saccharomycotina</taxon>
        <taxon>Pichiomycetes</taxon>
        <taxon>Pichiales</taxon>
        <taxon>Pichiaceae</taxon>
        <taxon>Kuraishia</taxon>
    </lineage>
</organism>
<keyword evidence="1" id="KW-1133">Transmembrane helix</keyword>
<dbReference type="RefSeq" id="XP_022456264.1">
    <property type="nucleotide sequence ID" value="XM_022604724.1"/>
</dbReference>
<name>W6MIP0_9ASCO</name>
<dbReference type="GeneID" id="34517652"/>
<keyword evidence="1" id="KW-0812">Transmembrane</keyword>
<keyword evidence="3" id="KW-1185">Reference proteome</keyword>
<protein>
    <submittedName>
        <fullName evidence="2">Uncharacterized protein</fullName>
    </submittedName>
</protein>
<keyword evidence="1" id="KW-0472">Membrane</keyword>
<evidence type="ECO:0000256" key="1">
    <source>
        <dbReference type="SAM" id="Phobius"/>
    </source>
</evidence>
<evidence type="ECO:0000313" key="2">
    <source>
        <dbReference type="EMBL" id="CDK24247.1"/>
    </source>
</evidence>
<dbReference type="AlphaFoldDB" id="W6MIP0"/>
<reference evidence="2" key="1">
    <citation type="submission" date="2013-12" db="EMBL/GenBank/DDBJ databases">
        <authorList>
            <person name="Genoscope - CEA"/>
        </authorList>
    </citation>
    <scope>NUCLEOTIDE SEQUENCE</scope>
    <source>
        <strain evidence="2">CBS 1993</strain>
    </source>
</reference>
<feature type="transmembrane region" description="Helical" evidence="1">
    <location>
        <begin position="16"/>
        <end position="35"/>
    </location>
</feature>
<evidence type="ECO:0000313" key="3">
    <source>
        <dbReference type="Proteomes" id="UP000019384"/>
    </source>
</evidence>
<dbReference type="Proteomes" id="UP000019384">
    <property type="component" value="Unassembled WGS sequence"/>
</dbReference>